<dbReference type="RefSeq" id="WP_004618927.1">
    <property type="nucleotide sequence ID" value="NZ_ACXX02000005.1"/>
</dbReference>
<dbReference type="Pfam" id="PF07992">
    <property type="entry name" value="Pyr_redox_2"/>
    <property type="match status" value="1"/>
</dbReference>
<comment type="cofactor">
    <cofactor evidence="1">
        <name>FMN</name>
        <dbReference type="ChEBI" id="CHEBI:58210"/>
    </cofactor>
</comment>
<keyword evidence="6" id="KW-0479">Metal-binding</keyword>
<evidence type="ECO:0000256" key="8">
    <source>
        <dbReference type="ARBA" id="ARBA00023004"/>
    </source>
</evidence>
<dbReference type="PANTHER" id="PTHR42917:SF2">
    <property type="entry name" value="2,4-DIENOYL-COA REDUCTASE [(2E)-ENOYL-COA-PRODUCING]"/>
    <property type="match status" value="1"/>
</dbReference>
<comment type="caution">
    <text evidence="12">The sequence shown here is derived from an EMBL/GenBank/DDBJ whole genome shotgun (WGS) entry which is preliminary data.</text>
</comment>
<evidence type="ECO:0000259" key="11">
    <source>
        <dbReference type="Pfam" id="PF07992"/>
    </source>
</evidence>
<dbReference type="InterPro" id="IPR036188">
    <property type="entry name" value="FAD/NAD-bd_sf"/>
</dbReference>
<dbReference type="GO" id="GO:0046872">
    <property type="term" value="F:metal ion binding"/>
    <property type="evidence" value="ECO:0007669"/>
    <property type="project" value="UniProtKB-KW"/>
</dbReference>
<dbReference type="EMBL" id="ACXX02000005">
    <property type="protein sequence ID" value="EGD48096.1"/>
    <property type="molecule type" value="Genomic_DNA"/>
</dbReference>
<dbReference type="Gene3D" id="3.20.20.70">
    <property type="entry name" value="Aldolase class I"/>
    <property type="match status" value="1"/>
</dbReference>
<dbReference type="CDD" id="cd02803">
    <property type="entry name" value="OYE_like_FMN_family"/>
    <property type="match status" value="1"/>
</dbReference>
<evidence type="ECO:0000256" key="7">
    <source>
        <dbReference type="ARBA" id="ARBA00023002"/>
    </source>
</evidence>
<dbReference type="GO" id="GO:0016491">
    <property type="term" value="F:oxidoreductase activity"/>
    <property type="evidence" value="ECO:0007669"/>
    <property type="project" value="UniProtKB-KW"/>
</dbReference>
<evidence type="ECO:0000256" key="3">
    <source>
        <dbReference type="ARBA" id="ARBA00011048"/>
    </source>
</evidence>
<proteinExistence type="inferred from homology"/>
<evidence type="ECO:0000256" key="2">
    <source>
        <dbReference type="ARBA" id="ARBA00001966"/>
    </source>
</evidence>
<dbReference type="Pfam" id="PF00724">
    <property type="entry name" value="Oxidored_FMN"/>
    <property type="match status" value="1"/>
</dbReference>
<evidence type="ECO:0000256" key="1">
    <source>
        <dbReference type="ARBA" id="ARBA00001917"/>
    </source>
</evidence>
<comment type="similarity">
    <text evidence="3">In the N-terminal section; belongs to the NADH:flavin oxidoreductase/NADH oxidase family.</text>
</comment>
<dbReference type="eggNOG" id="COG1902">
    <property type="taxonomic scope" value="Bacteria"/>
</dbReference>
<evidence type="ECO:0000313" key="13">
    <source>
        <dbReference type="Proteomes" id="UP000003860"/>
    </source>
</evidence>
<keyword evidence="9" id="KW-0411">Iron-sulfur</keyword>
<dbReference type="Proteomes" id="UP000003860">
    <property type="component" value="Unassembled WGS sequence"/>
</dbReference>
<feature type="domain" description="NADH:flavin oxidoreductase/NADH oxidase N-terminal" evidence="10">
    <location>
        <begin position="9"/>
        <end position="347"/>
    </location>
</feature>
<dbReference type="GO" id="GO:0051536">
    <property type="term" value="F:iron-sulfur cluster binding"/>
    <property type="evidence" value="ECO:0007669"/>
    <property type="project" value="UniProtKB-KW"/>
</dbReference>
<dbReference type="Gene3D" id="3.50.50.60">
    <property type="entry name" value="FAD/NAD(P)-binding domain"/>
    <property type="match status" value="1"/>
</dbReference>
<dbReference type="GO" id="GO:0010181">
    <property type="term" value="F:FMN binding"/>
    <property type="evidence" value="ECO:0007669"/>
    <property type="project" value="InterPro"/>
</dbReference>
<sequence>MKSITKYSNLFKPITIGNLLFKNRIFSAPTSLNWGAVDGNLTPETIAYYELKARGGAAVVTMGESIVHTLTGKSHDRQIELDNPTSLVGLSQLAKAIKRHGAVPSAELSHGGKWGGLISMAGSLKADRVAYGPSAEMTEAGEVKEMPEKLLLEIIESFGKGAAVLKRAGFEMCMVHAGHGWFFGQFLSPKTNHRTDRFGGSFENRARVLVMALESIRRNVGPGFPIEVRMSGDEFISGGITAEEGIKLAKTIEGKCDLINVSAGMHENLELYIRTHPTQFAEKGPNVYLAEAIRKEVKIPVSTVGAIVDPEMMEEIIASGKADIVELGRPLLADPYLPNKLREGKEKEITKCLRCMGCFGESLKTETTSCTVNPVIGNEFNEWIAKSQPTTPKKVMIIGGGPGGMKAAITAAERGHDVVLYEKSDTLGGALKFAKYVDFKYGLYEFKEVLEYLLKKSTVCIHMNTEATTETVESENPDVLLLAVGASPILPCIKGIDGKNVKLAEDVYGNENQVGETVVILGGGLVGCETAAHLARRGKKVTIVEMRQDIALDSEVFYRTAMKVDLSRNNVKVITNAIGLAVNEVGLVIKTQDGNEKLIKAETVISAAGYRADHVLFQEMSNAAPVVQIIGDCRRPGKVTNAVSDGYYIALDI</sequence>
<dbReference type="PRINTS" id="PR00368">
    <property type="entry name" value="FADPNR"/>
</dbReference>
<dbReference type="SUPFAM" id="SSF51395">
    <property type="entry name" value="FMN-linked oxidoreductases"/>
    <property type="match status" value="1"/>
</dbReference>
<gene>
    <name evidence="12" type="ORF">Cpap_2786</name>
</gene>
<dbReference type="SUPFAM" id="SSF51971">
    <property type="entry name" value="Nucleotide-binding domain"/>
    <property type="match status" value="1"/>
</dbReference>
<evidence type="ECO:0000256" key="9">
    <source>
        <dbReference type="ARBA" id="ARBA00023014"/>
    </source>
</evidence>
<dbReference type="STRING" id="588581.Cpap_2786"/>
<dbReference type="eggNOG" id="COG0446">
    <property type="taxonomic scope" value="Bacteria"/>
</dbReference>
<feature type="domain" description="FAD/NAD(P)-binding" evidence="11">
    <location>
        <begin position="393"/>
        <end position="620"/>
    </location>
</feature>
<dbReference type="OrthoDB" id="9772736at2"/>
<evidence type="ECO:0000256" key="5">
    <source>
        <dbReference type="ARBA" id="ARBA00022643"/>
    </source>
</evidence>
<dbReference type="InterPro" id="IPR023753">
    <property type="entry name" value="FAD/NAD-binding_dom"/>
</dbReference>
<dbReference type="InterPro" id="IPR051793">
    <property type="entry name" value="NADH:flavin_oxidoreductase"/>
</dbReference>
<evidence type="ECO:0000313" key="12">
    <source>
        <dbReference type="EMBL" id="EGD48096.1"/>
    </source>
</evidence>
<evidence type="ECO:0000259" key="10">
    <source>
        <dbReference type="Pfam" id="PF00724"/>
    </source>
</evidence>
<name>F1TBS5_9FIRM</name>
<dbReference type="InterPro" id="IPR001155">
    <property type="entry name" value="OxRdtase_FMN_N"/>
</dbReference>
<keyword evidence="7" id="KW-0560">Oxidoreductase</keyword>
<keyword evidence="4" id="KW-0285">Flavoprotein</keyword>
<evidence type="ECO:0000256" key="6">
    <source>
        <dbReference type="ARBA" id="ARBA00022723"/>
    </source>
</evidence>
<keyword evidence="5" id="KW-0288">FMN</keyword>
<dbReference type="Gene3D" id="3.40.50.720">
    <property type="entry name" value="NAD(P)-binding Rossmann-like Domain"/>
    <property type="match status" value="1"/>
</dbReference>
<keyword evidence="8" id="KW-0408">Iron</keyword>
<reference evidence="12" key="2">
    <citation type="submission" date="2011-01" db="EMBL/GenBank/DDBJ databases">
        <title>The Non-contiguous Finished genome of Clostridium papyrosolvens.</title>
        <authorList>
            <person name="Lucas S."/>
            <person name="Copeland A."/>
            <person name="Lapidus A."/>
            <person name="Cheng J.-F."/>
            <person name="Goodwin L."/>
            <person name="Pitluck S."/>
            <person name="Misra M."/>
            <person name="Chertkov O."/>
            <person name="Detter J.C."/>
            <person name="Han C."/>
            <person name="Tapia R."/>
            <person name="Land M."/>
            <person name="Hauser L."/>
            <person name="Kyrpides N."/>
            <person name="Ivanova N."/>
            <person name="Pagani I."/>
            <person name="Mouttaki H."/>
            <person name="He Z."/>
            <person name="Zhou J."/>
            <person name="Hemme C.L."/>
            <person name="Woyke T."/>
        </authorList>
    </citation>
    <scope>NUCLEOTIDE SEQUENCE [LARGE SCALE GENOMIC DNA]</scope>
    <source>
        <strain evidence="12">DSM 2782</strain>
    </source>
</reference>
<keyword evidence="13" id="KW-1185">Reference proteome</keyword>
<dbReference type="PRINTS" id="PR00469">
    <property type="entry name" value="PNDRDTASEII"/>
</dbReference>
<organism evidence="12 13">
    <name type="scientific">Ruminiclostridium papyrosolvens DSM 2782</name>
    <dbReference type="NCBI Taxonomy" id="588581"/>
    <lineage>
        <taxon>Bacteria</taxon>
        <taxon>Bacillati</taxon>
        <taxon>Bacillota</taxon>
        <taxon>Clostridia</taxon>
        <taxon>Eubacteriales</taxon>
        <taxon>Oscillospiraceae</taxon>
        <taxon>Ruminiclostridium</taxon>
    </lineage>
</organism>
<dbReference type="InterPro" id="IPR013785">
    <property type="entry name" value="Aldolase_TIM"/>
</dbReference>
<protein>
    <submittedName>
        <fullName evidence="12">NADH:flavin oxidoreductase/NADH oxidase</fullName>
    </submittedName>
</protein>
<reference evidence="12" key="1">
    <citation type="submission" date="2009-07" db="EMBL/GenBank/DDBJ databases">
        <authorList>
            <consortium name="US DOE Joint Genome Institute (JGI-PGF)"/>
            <person name="Lucas S."/>
            <person name="Copeland A."/>
            <person name="Lapidus A."/>
            <person name="Glavina del Rio T."/>
            <person name="Tice H."/>
            <person name="Bruce D."/>
            <person name="Goodwin L."/>
            <person name="Pitluck S."/>
            <person name="Larimer F."/>
            <person name="Land M.L."/>
            <person name="Mouttaki H."/>
            <person name="He Z."/>
            <person name="Zhou J."/>
            <person name="Hemme C.L."/>
        </authorList>
    </citation>
    <scope>NUCLEOTIDE SEQUENCE [LARGE SCALE GENOMIC DNA]</scope>
    <source>
        <strain evidence="12">DSM 2782</strain>
    </source>
</reference>
<dbReference type="AlphaFoldDB" id="F1TBS5"/>
<comment type="cofactor">
    <cofactor evidence="2">
        <name>[4Fe-4S] cluster</name>
        <dbReference type="ChEBI" id="CHEBI:49883"/>
    </cofactor>
</comment>
<dbReference type="PANTHER" id="PTHR42917">
    <property type="entry name" value="2,4-DIENOYL-COA REDUCTASE"/>
    <property type="match status" value="1"/>
</dbReference>
<evidence type="ECO:0000256" key="4">
    <source>
        <dbReference type="ARBA" id="ARBA00022630"/>
    </source>
</evidence>
<accession>F1TBS5</accession>